<feature type="domain" description="SnoaL-like" evidence="1">
    <location>
        <begin position="9"/>
        <end position="109"/>
    </location>
</feature>
<accession>A0A935C8Z1</accession>
<evidence type="ECO:0000313" key="2">
    <source>
        <dbReference type="EMBL" id="MBK6263968.1"/>
    </source>
</evidence>
<reference evidence="2" key="1">
    <citation type="submission" date="2021-01" db="EMBL/GenBank/DDBJ databases">
        <title>Marivirga aurantiaca sp. nov., isolated from intertidal surface sediments.</title>
        <authorList>
            <person name="Zhang M."/>
        </authorList>
    </citation>
    <scope>NUCLEOTIDE SEQUENCE</scope>
    <source>
        <strain evidence="2">S37H4</strain>
    </source>
</reference>
<dbReference type="AlphaFoldDB" id="A0A935C8Z1"/>
<dbReference type="Pfam" id="PF12680">
    <property type="entry name" value="SnoaL_2"/>
    <property type="match status" value="1"/>
</dbReference>
<dbReference type="Proteomes" id="UP000611723">
    <property type="component" value="Unassembled WGS sequence"/>
</dbReference>
<sequence>MNTNEAVINQFYSSFQKKDYQSMQACYNEKATFSDPVFRNLDAKQVRAMWEMLCKNGKDLSIDFKILSSDKDAITAEWRANYLFSATGKHVTNIITASFLIEEGKIISHRDHFNFHKWASQALGFKGALLGWTSFLKNKVRQQAMKSLNRFMKER</sequence>
<proteinExistence type="predicted"/>
<dbReference type="InterPro" id="IPR032710">
    <property type="entry name" value="NTF2-like_dom_sf"/>
</dbReference>
<name>A0A935C8Z1_9BACT</name>
<dbReference type="RefSeq" id="WP_201429648.1">
    <property type="nucleotide sequence ID" value="NZ_JAEQBW010000001.1"/>
</dbReference>
<organism evidence="2 3">
    <name type="scientific">Marivirga aurantiaca</name>
    <dbReference type="NCBI Taxonomy" id="2802615"/>
    <lineage>
        <taxon>Bacteria</taxon>
        <taxon>Pseudomonadati</taxon>
        <taxon>Bacteroidota</taxon>
        <taxon>Cytophagia</taxon>
        <taxon>Cytophagales</taxon>
        <taxon>Marivirgaceae</taxon>
        <taxon>Marivirga</taxon>
    </lineage>
</organism>
<dbReference type="InterPro" id="IPR037401">
    <property type="entry name" value="SnoaL-like"/>
</dbReference>
<dbReference type="SUPFAM" id="SSF54427">
    <property type="entry name" value="NTF2-like"/>
    <property type="match status" value="1"/>
</dbReference>
<comment type="caution">
    <text evidence="2">The sequence shown here is derived from an EMBL/GenBank/DDBJ whole genome shotgun (WGS) entry which is preliminary data.</text>
</comment>
<dbReference type="Gene3D" id="3.10.450.50">
    <property type="match status" value="1"/>
</dbReference>
<dbReference type="EMBL" id="JAEQBW010000001">
    <property type="protein sequence ID" value="MBK6263968.1"/>
    <property type="molecule type" value="Genomic_DNA"/>
</dbReference>
<keyword evidence="3" id="KW-1185">Reference proteome</keyword>
<evidence type="ECO:0000259" key="1">
    <source>
        <dbReference type="Pfam" id="PF12680"/>
    </source>
</evidence>
<protein>
    <submittedName>
        <fullName evidence="2">Nuclear transport factor 2 family protein</fullName>
    </submittedName>
</protein>
<gene>
    <name evidence="2" type="ORF">JKA74_02880</name>
</gene>
<evidence type="ECO:0000313" key="3">
    <source>
        <dbReference type="Proteomes" id="UP000611723"/>
    </source>
</evidence>